<dbReference type="AlphaFoldDB" id="A0A401GXN3"/>
<dbReference type="Gene3D" id="1.10.238.10">
    <property type="entry name" value="EF-hand"/>
    <property type="match status" value="1"/>
</dbReference>
<dbReference type="RefSeq" id="XP_027617866.1">
    <property type="nucleotide sequence ID" value="XM_027762065.1"/>
</dbReference>
<dbReference type="GO" id="GO:0032182">
    <property type="term" value="F:ubiquitin-like protein binding"/>
    <property type="evidence" value="ECO:0007669"/>
    <property type="project" value="TreeGrafter"/>
</dbReference>
<dbReference type="GO" id="GO:0000151">
    <property type="term" value="C:ubiquitin ligase complex"/>
    <property type="evidence" value="ECO:0007669"/>
    <property type="project" value="TreeGrafter"/>
</dbReference>
<dbReference type="Gene3D" id="1.10.238.200">
    <property type="entry name" value="Cullin, PONY binding domain"/>
    <property type="match status" value="1"/>
</dbReference>
<dbReference type="EMBL" id="BFAD01000010">
    <property type="protein sequence ID" value="GBE86953.1"/>
    <property type="molecule type" value="Genomic_DNA"/>
</dbReference>
<dbReference type="InParanoid" id="A0A401GXN3"/>
<dbReference type="PANTHER" id="PTHR12281">
    <property type="entry name" value="RP42 RELATED"/>
    <property type="match status" value="1"/>
</dbReference>
<dbReference type="OrthoDB" id="27198at2759"/>
<evidence type="ECO:0000256" key="1">
    <source>
        <dbReference type="RuleBase" id="RU410713"/>
    </source>
</evidence>
<dbReference type="Proteomes" id="UP000287166">
    <property type="component" value="Unassembled WGS sequence"/>
</dbReference>
<reference evidence="3 4" key="1">
    <citation type="journal article" date="2018" name="Sci. Rep.">
        <title>Genome sequence of the cauliflower mushroom Sparassis crispa (Hanabiratake) and its association with beneficial usage.</title>
        <authorList>
            <person name="Kiyama R."/>
            <person name="Furutani Y."/>
            <person name="Kawaguchi K."/>
            <person name="Nakanishi T."/>
        </authorList>
    </citation>
    <scope>NUCLEOTIDE SEQUENCE [LARGE SCALE GENOMIC DNA]</scope>
</reference>
<name>A0A401GXN3_9APHY</name>
<evidence type="ECO:0000259" key="2">
    <source>
        <dbReference type="PROSITE" id="PS51229"/>
    </source>
</evidence>
<dbReference type="GO" id="GO:0097602">
    <property type="term" value="F:cullin family protein binding"/>
    <property type="evidence" value="ECO:0007669"/>
    <property type="project" value="TreeGrafter"/>
</dbReference>
<dbReference type="PANTHER" id="PTHR12281:SF31">
    <property type="entry name" value="DCN1-LIKE PROTEIN 3"/>
    <property type="match status" value="1"/>
</dbReference>
<gene>
    <name evidence="3" type="ORF">SCP_1001970</name>
</gene>
<dbReference type="InterPro" id="IPR005176">
    <property type="entry name" value="PONY_dom"/>
</dbReference>
<dbReference type="InterPro" id="IPR014764">
    <property type="entry name" value="DCN-prot"/>
</dbReference>
<dbReference type="Pfam" id="PF03556">
    <property type="entry name" value="Cullin_binding"/>
    <property type="match status" value="1"/>
</dbReference>
<feature type="domain" description="DCUN1" evidence="2">
    <location>
        <begin position="64"/>
        <end position="279"/>
    </location>
</feature>
<evidence type="ECO:0000313" key="4">
    <source>
        <dbReference type="Proteomes" id="UP000287166"/>
    </source>
</evidence>
<keyword evidence="4" id="KW-1185">Reference proteome</keyword>
<dbReference type="GO" id="GO:0045116">
    <property type="term" value="P:protein neddylation"/>
    <property type="evidence" value="ECO:0007669"/>
    <property type="project" value="TreeGrafter"/>
</dbReference>
<comment type="function">
    <text evidence="1">Neddylation of cullins play an essential role in the regulation of SCF-type complexes activity.</text>
</comment>
<organism evidence="3 4">
    <name type="scientific">Sparassis crispa</name>
    <dbReference type="NCBI Taxonomy" id="139825"/>
    <lineage>
        <taxon>Eukaryota</taxon>
        <taxon>Fungi</taxon>
        <taxon>Dikarya</taxon>
        <taxon>Basidiomycota</taxon>
        <taxon>Agaricomycotina</taxon>
        <taxon>Agaricomycetes</taxon>
        <taxon>Polyporales</taxon>
        <taxon>Sparassidaceae</taxon>
        <taxon>Sparassis</taxon>
    </lineage>
</organism>
<dbReference type="InterPro" id="IPR042460">
    <property type="entry name" value="DCN1-like_PONY"/>
</dbReference>
<comment type="caution">
    <text evidence="3">The sequence shown here is derived from an EMBL/GenBank/DDBJ whole genome shotgun (WGS) entry which is preliminary data.</text>
</comment>
<dbReference type="GO" id="GO:0031624">
    <property type="term" value="F:ubiquitin conjugating enzyme binding"/>
    <property type="evidence" value="ECO:0007669"/>
    <property type="project" value="TreeGrafter"/>
</dbReference>
<dbReference type="Gene3D" id="1.10.8.10">
    <property type="entry name" value="DNA helicase RuvA subunit, C-terminal domain"/>
    <property type="match status" value="1"/>
</dbReference>
<dbReference type="STRING" id="139825.A0A401GXN3"/>
<dbReference type="PROSITE" id="PS51229">
    <property type="entry name" value="DCUN1"/>
    <property type="match status" value="1"/>
</dbReference>
<dbReference type="Pfam" id="PF14555">
    <property type="entry name" value="UBA_4"/>
    <property type="match status" value="1"/>
</dbReference>
<proteinExistence type="predicted"/>
<accession>A0A401GXN3</accession>
<dbReference type="GeneID" id="38783870"/>
<sequence length="287" mass="32044">MSRSSKSKADKQMDEKIVQFCAVTGASTRDAKRFLEKHKRLDIAIDSYYTDPSGGSTAQAVPPASTSKLNQLFDKYKDPDSDNIAVNGTINFCEDLGVDPEDVVLLAVAHDLKSPAMGEWSRKGWVDGWKALGCDSISAMKAALTRMRDSLGSDPEYFQQVYNYTFEFSRPPGQRSLAGDMAQGFWELLIPHGLAGGALAHVGSRDGDEDDDMNGDEGWNDEHTQWWFDFLTERGSKGVSKDTWQMFLEFVRTIDSKFEVYDVEAAWPSTLDDFVEYARGRIAKDDA</sequence>
<protein>
    <recommendedName>
        <fullName evidence="1">Defective in cullin neddylation protein</fullName>
    </recommendedName>
</protein>
<evidence type="ECO:0000313" key="3">
    <source>
        <dbReference type="EMBL" id="GBE86953.1"/>
    </source>
</evidence>